<proteinExistence type="predicted"/>
<reference evidence="2 3" key="1">
    <citation type="submission" date="2019-09" db="EMBL/GenBank/DDBJ databases">
        <authorList>
            <person name="Wang X."/>
        </authorList>
    </citation>
    <scope>NUCLEOTIDE SEQUENCE [LARGE SCALE GENOMIC DNA]</scope>
    <source>
        <strain evidence="2 3">CICC 11023</strain>
    </source>
</reference>
<organism evidence="2 3">
    <name type="scientific">Nocardia colli</name>
    <dbReference type="NCBI Taxonomy" id="2545717"/>
    <lineage>
        <taxon>Bacteria</taxon>
        <taxon>Bacillati</taxon>
        <taxon>Actinomycetota</taxon>
        <taxon>Actinomycetes</taxon>
        <taxon>Mycobacteriales</taxon>
        <taxon>Nocardiaceae</taxon>
        <taxon>Nocardia</taxon>
    </lineage>
</organism>
<dbReference type="InterPro" id="IPR036736">
    <property type="entry name" value="ACP-like_sf"/>
</dbReference>
<feature type="domain" description="Carrier" evidence="1">
    <location>
        <begin position="1"/>
        <end position="72"/>
    </location>
</feature>
<dbReference type="EMBL" id="VXLC01000018">
    <property type="protein sequence ID" value="KAA8884796.1"/>
    <property type="molecule type" value="Genomic_DNA"/>
</dbReference>
<evidence type="ECO:0000313" key="2">
    <source>
        <dbReference type="EMBL" id="KAA8884796.1"/>
    </source>
</evidence>
<dbReference type="Pfam" id="PF00550">
    <property type="entry name" value="PP-binding"/>
    <property type="match status" value="1"/>
</dbReference>
<dbReference type="OrthoDB" id="2085352at2"/>
<gene>
    <name evidence="2" type="ORF">F3087_33060</name>
</gene>
<accession>A0A5N0E768</accession>
<dbReference type="AlphaFoldDB" id="A0A5N0E768"/>
<sequence>MVQERIWGIVGQVCGAGYTEPAANFYELGGDSLLAGELMSALRKEFGVEVPMNLLFEAPDMGTFVNDAVLLVDSPRA</sequence>
<name>A0A5N0E768_9NOCA</name>
<dbReference type="Proteomes" id="UP000323876">
    <property type="component" value="Unassembled WGS sequence"/>
</dbReference>
<evidence type="ECO:0000259" key="1">
    <source>
        <dbReference type="PROSITE" id="PS50075"/>
    </source>
</evidence>
<protein>
    <recommendedName>
        <fullName evidence="1">Carrier domain-containing protein</fullName>
    </recommendedName>
</protein>
<comment type="caution">
    <text evidence="2">The sequence shown here is derived from an EMBL/GenBank/DDBJ whole genome shotgun (WGS) entry which is preliminary data.</text>
</comment>
<keyword evidence="3" id="KW-1185">Reference proteome</keyword>
<evidence type="ECO:0000313" key="3">
    <source>
        <dbReference type="Proteomes" id="UP000323876"/>
    </source>
</evidence>
<dbReference type="InterPro" id="IPR009081">
    <property type="entry name" value="PP-bd_ACP"/>
</dbReference>
<dbReference type="Gene3D" id="1.10.1200.10">
    <property type="entry name" value="ACP-like"/>
    <property type="match status" value="1"/>
</dbReference>
<dbReference type="SUPFAM" id="SSF47336">
    <property type="entry name" value="ACP-like"/>
    <property type="match status" value="1"/>
</dbReference>
<dbReference type="PROSITE" id="PS50075">
    <property type="entry name" value="CARRIER"/>
    <property type="match status" value="1"/>
</dbReference>